<evidence type="ECO:0000256" key="1">
    <source>
        <dbReference type="ARBA" id="ARBA00004328"/>
    </source>
</evidence>
<keyword evidence="6" id="KW-1185">Reference proteome</keyword>
<dbReference type="GO" id="GO:0044423">
    <property type="term" value="C:virion component"/>
    <property type="evidence" value="ECO:0007669"/>
    <property type="project" value="UniProtKB-KW"/>
</dbReference>
<reference evidence="6" key="1">
    <citation type="submission" date="2016-03" db="EMBL/GenBank/DDBJ databases">
        <authorList>
            <person name="Ploux O."/>
        </authorList>
    </citation>
    <scope>NUCLEOTIDE SEQUENCE [LARGE SCALE GENOMIC DNA]</scope>
</reference>
<dbReference type="GeneID" id="29065688"/>
<dbReference type="InterPro" id="IPR024455">
    <property type="entry name" value="Phage_capsid"/>
</dbReference>
<evidence type="ECO:0000256" key="2">
    <source>
        <dbReference type="ARBA" id="ARBA00022844"/>
    </source>
</evidence>
<keyword evidence="2" id="KW-0946">Virion</keyword>
<dbReference type="Gene3D" id="3.30.2400.10">
    <property type="entry name" value="Major capsid protein gp5"/>
    <property type="match status" value="1"/>
</dbReference>
<feature type="domain" description="Phage capsid-like C-terminal" evidence="4">
    <location>
        <begin position="264"/>
        <end position="544"/>
    </location>
</feature>
<comment type="subcellular location">
    <subcellularLocation>
        <location evidence="1">Virion</location>
    </subcellularLocation>
</comment>
<accession>A0A142KAN2</accession>
<feature type="compositionally biased region" description="Polar residues" evidence="3">
    <location>
        <begin position="46"/>
        <end position="55"/>
    </location>
</feature>
<protein>
    <submittedName>
        <fullName evidence="5">Major capsid protein</fullName>
    </submittedName>
</protein>
<proteinExistence type="predicted"/>
<evidence type="ECO:0000259" key="4">
    <source>
        <dbReference type="Pfam" id="PF05065"/>
    </source>
</evidence>
<dbReference type="EMBL" id="KU963255">
    <property type="protein sequence ID" value="AMS03165.1"/>
    <property type="molecule type" value="Genomic_DNA"/>
</dbReference>
<gene>
    <name evidence="5" type="primary">6</name>
    <name evidence="5" type="ORF">SEA_NYMPHADORA_6</name>
</gene>
<feature type="region of interest" description="Disordered" evidence="3">
    <location>
        <begin position="113"/>
        <end position="143"/>
    </location>
</feature>
<evidence type="ECO:0000313" key="5">
    <source>
        <dbReference type="EMBL" id="AMS03165.1"/>
    </source>
</evidence>
<dbReference type="Proteomes" id="UP000201747">
    <property type="component" value="Segment"/>
</dbReference>
<dbReference type="NCBIfam" id="TIGR01554">
    <property type="entry name" value="major_cap_HK97"/>
    <property type="match status" value="1"/>
</dbReference>
<evidence type="ECO:0000313" key="6">
    <source>
        <dbReference type="Proteomes" id="UP000201747"/>
    </source>
</evidence>
<sequence>MSTIDNLPVHPLTGLRALGMTSRGPIWPQLGGDGNGDGNTGDDTRSGPTLTHSQSVNRLQEINSELERLAELDSLTPEDEAYFEELRDEFFGVDEHRKRLERAAELARVRSAAGQIGQPASQRLRIERGTPGTSQGSRDDYDRDAILEPDSIEDHRFRNPWDLSNVRTFGREAGAVAGEMRARALDAISKMQGASDNVRQAATTIVERFDDKHSTLARQCLLTSSPEYLRAWSKLARNQREALTAEESRAMAEVRAMSLTDANGGYLVPFQLDPTVILTSDGSRNDIRRFARQVVATGDKWHGVSAGAVSWSWDGEGEEVSDDSPTFTQPDIEVHKAQGFVPISIEALEDEQNVTAEVAKLLAAGKDDLEAPAFITGTGVDQPKGIVTALAAVPGSIVAAATPETFALADVYALRSALPARYRSNAAWLANDLIYSKIRQFDTAGGAGLWAYLGGDRPDQLIGKPVGEAEDMDDTINPAVTAANYVLVFGDLSNYVIADRIGMTVEFIPHLFGNNNRPTGQRGWYAYTRMGADVVNPKGIRVLNVATTV</sequence>
<dbReference type="SUPFAM" id="SSF56563">
    <property type="entry name" value="Major capsid protein gp5"/>
    <property type="match status" value="1"/>
</dbReference>
<dbReference type="OrthoDB" id="1852at10239"/>
<dbReference type="KEGG" id="vg:29065688"/>
<dbReference type="RefSeq" id="YP_009286051.1">
    <property type="nucleotide sequence ID" value="NC_031061.1"/>
</dbReference>
<name>A0A142KAN2_9CAUD</name>
<feature type="region of interest" description="Disordered" evidence="3">
    <location>
        <begin position="23"/>
        <end position="55"/>
    </location>
</feature>
<dbReference type="InterPro" id="IPR054612">
    <property type="entry name" value="Phage_capsid-like_C"/>
</dbReference>
<dbReference type="Gene3D" id="3.30.2320.10">
    <property type="entry name" value="hypothetical protein PF0899 domain"/>
    <property type="match status" value="1"/>
</dbReference>
<evidence type="ECO:0000256" key="3">
    <source>
        <dbReference type="SAM" id="MobiDB-lite"/>
    </source>
</evidence>
<dbReference type="Pfam" id="PF05065">
    <property type="entry name" value="Phage_capsid"/>
    <property type="match status" value="1"/>
</dbReference>
<organism evidence="5 6">
    <name type="scientific">Gordonia phage Nymphadora</name>
    <dbReference type="NCBI Taxonomy" id="1821558"/>
    <lineage>
        <taxon>Viruses</taxon>
        <taxon>Duplodnaviria</taxon>
        <taxon>Heunggongvirae</taxon>
        <taxon>Uroviricota</taxon>
        <taxon>Caudoviricetes</taxon>
        <taxon>Nymbaxtervirinae</taxon>
        <taxon>Nymphadoravirus</taxon>
        <taxon>Nymphadoravirus nymphadora</taxon>
    </lineage>
</organism>